<sequence>MYPLNHVREIDEMEIKALERQLMQSIETCITKKKKIILSQMEMERIQGSEELIKYFMLQKLKARSFLKRIVGTVVRSVQEDQREQGQSGFIL</sequence>
<name>A0A438CCJ3_VITVI</name>
<dbReference type="EMBL" id="QGNW01002326">
    <property type="protein sequence ID" value="RVW20947.1"/>
    <property type="molecule type" value="Genomic_DNA"/>
</dbReference>
<protein>
    <submittedName>
        <fullName evidence="1">GPCR-type G protein COLD1</fullName>
    </submittedName>
</protein>
<accession>A0A438CCJ3</accession>
<evidence type="ECO:0000313" key="2">
    <source>
        <dbReference type="Proteomes" id="UP000288805"/>
    </source>
</evidence>
<reference evidence="1 2" key="1">
    <citation type="journal article" date="2018" name="PLoS Genet.">
        <title>Population sequencing reveals clonal diversity and ancestral inbreeding in the grapevine cultivar Chardonnay.</title>
        <authorList>
            <person name="Roach M.J."/>
            <person name="Johnson D.L."/>
            <person name="Bohlmann J."/>
            <person name="van Vuuren H.J."/>
            <person name="Jones S.J."/>
            <person name="Pretorius I.S."/>
            <person name="Schmidt S.A."/>
            <person name="Borneman A.R."/>
        </authorList>
    </citation>
    <scope>NUCLEOTIDE SEQUENCE [LARGE SCALE GENOMIC DNA]</scope>
    <source>
        <strain evidence="2">cv. Chardonnay</strain>
        <tissue evidence="1">Leaf</tissue>
    </source>
</reference>
<dbReference type="AlphaFoldDB" id="A0A438CCJ3"/>
<gene>
    <name evidence="1" type="primary">COLD1_3</name>
    <name evidence="1" type="ORF">CK203_110960</name>
</gene>
<evidence type="ECO:0000313" key="1">
    <source>
        <dbReference type="EMBL" id="RVW20947.1"/>
    </source>
</evidence>
<proteinExistence type="predicted"/>
<comment type="caution">
    <text evidence="1">The sequence shown here is derived from an EMBL/GenBank/DDBJ whole genome shotgun (WGS) entry which is preliminary data.</text>
</comment>
<organism evidence="1 2">
    <name type="scientific">Vitis vinifera</name>
    <name type="common">Grape</name>
    <dbReference type="NCBI Taxonomy" id="29760"/>
    <lineage>
        <taxon>Eukaryota</taxon>
        <taxon>Viridiplantae</taxon>
        <taxon>Streptophyta</taxon>
        <taxon>Embryophyta</taxon>
        <taxon>Tracheophyta</taxon>
        <taxon>Spermatophyta</taxon>
        <taxon>Magnoliopsida</taxon>
        <taxon>eudicotyledons</taxon>
        <taxon>Gunneridae</taxon>
        <taxon>Pentapetalae</taxon>
        <taxon>rosids</taxon>
        <taxon>Vitales</taxon>
        <taxon>Vitaceae</taxon>
        <taxon>Viteae</taxon>
        <taxon>Vitis</taxon>
    </lineage>
</organism>
<dbReference type="Proteomes" id="UP000288805">
    <property type="component" value="Unassembled WGS sequence"/>
</dbReference>